<dbReference type="RefSeq" id="WP_123061077.1">
    <property type="nucleotide sequence ID" value="NG_065869.1"/>
</dbReference>
<dbReference type="PRINTS" id="PR00118">
    <property type="entry name" value="BLACTAMASEA"/>
</dbReference>
<dbReference type="InterPro" id="IPR058220">
    <property type="entry name" value="KPC-2/SME-1-like"/>
</dbReference>
<reference evidence="7" key="1">
    <citation type="submission" date="2017-10" db="EMBL/GenBank/DDBJ databases">
        <title>Enterobacter cloacae containing bla-IMI-2 and novel bla-FRI variant.</title>
        <authorList>
            <person name="Brouwer M."/>
            <person name="Geurts Y."/>
            <person name="Mevius D."/>
            <person name="Rapallini M."/>
            <person name="Wit B."/>
            <person name="Veldman K."/>
        </authorList>
    </citation>
    <scope>NUCLEOTIDE SEQUENCE</scope>
    <source>
        <strain evidence="7">FRI-3442</strain>
    </source>
</reference>
<dbReference type="PANTHER" id="PTHR35333">
    <property type="entry name" value="BETA-LACTAMASE"/>
    <property type="match status" value="1"/>
</dbReference>
<dbReference type="InterPro" id="IPR000871">
    <property type="entry name" value="Beta-lactam_class-A"/>
</dbReference>
<comment type="catalytic activity">
    <reaction evidence="1">
        <text>a beta-lactam + H2O = a substituted beta-amino acid</text>
        <dbReference type="Rhea" id="RHEA:20401"/>
        <dbReference type="ChEBI" id="CHEBI:15377"/>
        <dbReference type="ChEBI" id="CHEBI:35627"/>
        <dbReference type="ChEBI" id="CHEBI:140347"/>
        <dbReference type="EC" id="3.5.2.6"/>
    </reaction>
</comment>
<evidence type="ECO:0000313" key="7">
    <source>
        <dbReference type="EMBL" id="ATX60370.1"/>
    </source>
</evidence>
<dbReference type="GO" id="GO:0030655">
    <property type="term" value="P:beta-lactam antibiotic catabolic process"/>
    <property type="evidence" value="ECO:0007669"/>
    <property type="project" value="InterPro"/>
</dbReference>
<dbReference type="EC" id="3.5.2.6" evidence="3"/>
<dbReference type="CARD" id="ARO:3005033">
    <property type="molecule name" value="FLC-1"/>
    <property type="mechanism identifier" value="ARO:0001004"/>
    <property type="mechanism name" value="antibiotic inactivation"/>
</dbReference>
<comment type="similarity">
    <text evidence="2">Belongs to the class-A beta-lactamase family.</text>
</comment>
<dbReference type="SUPFAM" id="SSF56601">
    <property type="entry name" value="beta-lactamase/transpeptidase-like"/>
    <property type="match status" value="1"/>
</dbReference>
<dbReference type="PANTHER" id="PTHR35333:SF3">
    <property type="entry name" value="BETA-LACTAMASE-TYPE TRANSPEPTIDASE FOLD CONTAINING PROTEIN"/>
    <property type="match status" value="1"/>
</dbReference>
<feature type="signal peptide" evidence="5">
    <location>
        <begin position="1"/>
        <end position="27"/>
    </location>
</feature>
<feature type="domain" description="Beta-lactamase class A catalytic" evidence="6">
    <location>
        <begin position="49"/>
        <end position="268"/>
    </location>
</feature>
<keyword evidence="4" id="KW-0046">Antibiotic resistance</keyword>
<evidence type="ECO:0000256" key="4">
    <source>
        <dbReference type="ARBA" id="ARBA00023251"/>
    </source>
</evidence>
<evidence type="ECO:0000256" key="3">
    <source>
        <dbReference type="ARBA" id="ARBA00012865"/>
    </source>
</evidence>
<organism evidence="7">
    <name type="scientific">Enterobacter cloacae</name>
    <dbReference type="NCBI Taxonomy" id="550"/>
    <lineage>
        <taxon>Bacteria</taxon>
        <taxon>Pseudomonadati</taxon>
        <taxon>Pseudomonadota</taxon>
        <taxon>Gammaproteobacteria</taxon>
        <taxon>Enterobacterales</taxon>
        <taxon>Enterobacteriaceae</taxon>
        <taxon>Enterobacter</taxon>
        <taxon>Enterobacter cloacae complex</taxon>
    </lineage>
</organism>
<feature type="chain" id="PRO_5030048928" description="beta-lactamase" evidence="5">
    <location>
        <begin position="28"/>
        <end position="298"/>
    </location>
</feature>
<dbReference type="GO" id="GO:0046677">
    <property type="term" value="P:response to antibiotic"/>
    <property type="evidence" value="ECO:0007669"/>
    <property type="project" value="UniProtKB-KW"/>
</dbReference>
<dbReference type="InterPro" id="IPR012338">
    <property type="entry name" value="Beta-lactam/transpept-like"/>
</dbReference>
<evidence type="ECO:0000259" key="6">
    <source>
        <dbReference type="Pfam" id="PF13354"/>
    </source>
</evidence>
<accession>A0A2I5JVQ1</accession>
<evidence type="ECO:0000256" key="5">
    <source>
        <dbReference type="SAM" id="SignalP"/>
    </source>
</evidence>
<dbReference type="AlphaFoldDB" id="A0A2I5JVQ1"/>
<dbReference type="NCBIfam" id="NF000538">
    <property type="entry name" value="classA_carba"/>
    <property type="match status" value="1"/>
</dbReference>
<protein>
    <recommendedName>
        <fullName evidence="3">beta-lactamase</fullName>
        <ecNumber evidence="3">3.5.2.6</ecNumber>
    </recommendedName>
</protein>
<dbReference type="InterPro" id="IPR045155">
    <property type="entry name" value="Beta-lactam_cat"/>
</dbReference>
<dbReference type="Pfam" id="PF13354">
    <property type="entry name" value="Beta-lactamase2"/>
    <property type="match status" value="1"/>
</dbReference>
<dbReference type="NCBIfam" id="NF000428">
    <property type="entry name" value="blaFRI"/>
    <property type="match status" value="1"/>
</dbReference>
<dbReference type="EMBL" id="MG309750">
    <property type="protein sequence ID" value="ATX60370.1"/>
    <property type="molecule type" value="Genomic_DNA"/>
</dbReference>
<evidence type="ECO:0000256" key="2">
    <source>
        <dbReference type="ARBA" id="ARBA00009009"/>
    </source>
</evidence>
<name>A0A2I5JVQ1_ENTCL</name>
<evidence type="ECO:0000256" key="1">
    <source>
        <dbReference type="ARBA" id="ARBA00001526"/>
    </source>
</evidence>
<sequence length="298" mass="32845">MLKKMRKNAIILSFSLCLPFASSNSFANQERNGLAQIKELETVFGGRIGVYLLNTENGKEFSYRQNERFPLCSSFKVFLAASVLKKTQDKSFSLNDTVEYSDRVMEKHSPVSEKYLETGASVQTLAMAAIQYSDNGASNLLMERYVGGPEGLTAFMRSTGDTEFRLDRWELELNSAIPGDKRDTSTPKAVAMSLKNIAFGSVLDAKNKALLQDWLQGNTTGNARVRAAVPDKWVVGDKTGTCGFYGTANDVAILWPDSNSPAVIAVYTTRTNQNDKHDETIIKNAAKIAINAVYGSYK</sequence>
<dbReference type="Gene3D" id="3.40.710.10">
    <property type="entry name" value="DD-peptidase/beta-lactamase superfamily"/>
    <property type="match status" value="1"/>
</dbReference>
<dbReference type="GO" id="GO:0008800">
    <property type="term" value="F:beta-lactamase activity"/>
    <property type="evidence" value="ECO:0007669"/>
    <property type="project" value="UniProtKB-EC"/>
</dbReference>
<keyword evidence="5" id="KW-0732">Signal</keyword>
<proteinExistence type="inferred from homology"/>
<dbReference type="NCBIfam" id="NF033103">
    <property type="entry name" value="bla_class_A"/>
    <property type="match status" value="1"/>
</dbReference>
<gene>
    <name evidence="7" type="primary">bla</name>
</gene>